<feature type="region of interest" description="Disordered" evidence="7">
    <location>
        <begin position="164"/>
        <end position="200"/>
    </location>
</feature>
<keyword evidence="3 6" id="KW-0694">RNA-binding</keyword>
<feature type="compositionally biased region" description="Polar residues" evidence="7">
    <location>
        <begin position="181"/>
        <end position="193"/>
    </location>
</feature>
<dbReference type="GO" id="GO:0017069">
    <property type="term" value="F:snRNA binding"/>
    <property type="evidence" value="ECO:0007669"/>
    <property type="project" value="TreeGrafter"/>
</dbReference>
<proteinExistence type="evidence at transcript level"/>
<keyword evidence="4" id="KW-0539">Nucleus</keyword>
<dbReference type="GO" id="GO:0003729">
    <property type="term" value="F:mRNA binding"/>
    <property type="evidence" value="ECO:0007669"/>
    <property type="project" value="TreeGrafter"/>
</dbReference>
<sequence length="200" mass="23068">MSRSSWKRIATEEYDPLKAGSIDATDTRPHDLAVYRALNARHTLPSNIKEKPRHTMFVSRLPLNVTEQQLKYKFDKVADVKSVSVIRDIVSGIGKGYAFVEFYRERDVEKILYECKGLTFEGKEALLDYEVGRSLKGWVPRRLGGGWGGRKESGQLRFGCRDRPWRNPVLTKPEMQREQNRNSLKFNQTSPSSEPKKKVH</sequence>
<feature type="domain" description="RRM" evidence="8">
    <location>
        <begin position="54"/>
        <end position="132"/>
    </location>
</feature>
<dbReference type="FunFam" id="3.30.70.330:FF:000132">
    <property type="entry name" value="Small nuclear ribonucleoprotein U11/U12 subunit 35"/>
    <property type="match status" value="1"/>
</dbReference>
<evidence type="ECO:0000256" key="4">
    <source>
        <dbReference type="ARBA" id="ARBA00023242"/>
    </source>
</evidence>
<dbReference type="InterPro" id="IPR035979">
    <property type="entry name" value="RBD_domain_sf"/>
</dbReference>
<dbReference type="InterPro" id="IPR000504">
    <property type="entry name" value="RRM_dom"/>
</dbReference>
<dbReference type="InterPro" id="IPR051183">
    <property type="entry name" value="U1_U11-U12_snRNP_70-35kDa"/>
</dbReference>
<evidence type="ECO:0000256" key="2">
    <source>
        <dbReference type="ARBA" id="ARBA00021080"/>
    </source>
</evidence>
<reference evidence="9" key="1">
    <citation type="journal article" date="2018" name="Biosci. Biotechnol. Biochem.">
        <title>Polysaccharide hydrolase of the hadal zone amphipods Hirondellea gigas.</title>
        <authorList>
            <person name="Kobayashi H."/>
            <person name="Nagahama T."/>
            <person name="Arai W."/>
            <person name="Sasagawa Y."/>
            <person name="Umeda M."/>
            <person name="Hayashi T."/>
            <person name="Nikaido I."/>
            <person name="Watanabe H."/>
            <person name="Oguri K."/>
            <person name="Kitazato H."/>
            <person name="Fujioka K."/>
            <person name="Kido Y."/>
            <person name="Takami H."/>
        </authorList>
    </citation>
    <scope>NUCLEOTIDE SEQUENCE</scope>
    <source>
        <tissue evidence="9">Whole body</tissue>
    </source>
</reference>
<dbReference type="InterPro" id="IPR012677">
    <property type="entry name" value="Nucleotide-bd_a/b_plait_sf"/>
</dbReference>
<dbReference type="SMART" id="SM00360">
    <property type="entry name" value="RRM"/>
    <property type="match status" value="1"/>
</dbReference>
<evidence type="ECO:0000256" key="3">
    <source>
        <dbReference type="ARBA" id="ARBA00022884"/>
    </source>
</evidence>
<accession>A0A2P2I937</accession>
<dbReference type="Gene3D" id="3.30.70.330">
    <property type="match status" value="1"/>
</dbReference>
<comment type="subcellular location">
    <subcellularLocation>
        <location evidence="1">Nucleus</location>
    </subcellularLocation>
</comment>
<name>A0A2P2I937_9CRUS</name>
<dbReference type="PANTHER" id="PTHR13952">
    <property type="entry name" value="U1 SMALL NUCLEAR RIBONUCLEOPROTEIN 70 KD"/>
    <property type="match status" value="1"/>
</dbReference>
<evidence type="ECO:0000256" key="7">
    <source>
        <dbReference type="SAM" id="MobiDB-lite"/>
    </source>
</evidence>
<evidence type="ECO:0000313" key="9">
    <source>
        <dbReference type="EMBL" id="LAB70534.1"/>
    </source>
</evidence>
<dbReference type="PROSITE" id="PS50102">
    <property type="entry name" value="RRM"/>
    <property type="match status" value="1"/>
</dbReference>
<evidence type="ECO:0000259" key="8">
    <source>
        <dbReference type="PROSITE" id="PS50102"/>
    </source>
</evidence>
<evidence type="ECO:0000256" key="1">
    <source>
        <dbReference type="ARBA" id="ARBA00004123"/>
    </source>
</evidence>
<protein>
    <recommendedName>
        <fullName evidence="2">U11/U12 small nuclear ribonucleoprotein 35 kDa protein</fullName>
    </recommendedName>
    <alternativeName>
        <fullName evidence="5">U1 snRNP-binding protein homolog</fullName>
    </alternativeName>
</protein>
<evidence type="ECO:0000256" key="5">
    <source>
        <dbReference type="ARBA" id="ARBA00031739"/>
    </source>
</evidence>
<dbReference type="GO" id="GO:0000398">
    <property type="term" value="P:mRNA splicing, via spliceosome"/>
    <property type="evidence" value="ECO:0007669"/>
    <property type="project" value="TreeGrafter"/>
</dbReference>
<dbReference type="AlphaFoldDB" id="A0A2P2I937"/>
<dbReference type="EMBL" id="IACF01004947">
    <property type="protein sequence ID" value="LAB70534.1"/>
    <property type="molecule type" value="mRNA"/>
</dbReference>
<organism evidence="9">
    <name type="scientific">Hirondellea gigas</name>
    <dbReference type="NCBI Taxonomy" id="1518452"/>
    <lineage>
        <taxon>Eukaryota</taxon>
        <taxon>Metazoa</taxon>
        <taxon>Ecdysozoa</taxon>
        <taxon>Arthropoda</taxon>
        <taxon>Crustacea</taxon>
        <taxon>Multicrustacea</taxon>
        <taxon>Malacostraca</taxon>
        <taxon>Eumalacostraca</taxon>
        <taxon>Peracarida</taxon>
        <taxon>Amphipoda</taxon>
        <taxon>Amphilochidea</taxon>
        <taxon>Lysianassida</taxon>
        <taxon>Lysianassidira</taxon>
        <taxon>Lysianassoidea</taxon>
        <taxon>Lysianassidae</taxon>
        <taxon>Hirondellea</taxon>
    </lineage>
</organism>
<dbReference type="Pfam" id="PF00076">
    <property type="entry name" value="RRM_1"/>
    <property type="match status" value="1"/>
</dbReference>
<dbReference type="PANTHER" id="PTHR13952:SF6">
    <property type="entry name" value="U11_U12 SMALL NUCLEAR RIBONUCLEOPROTEIN 35 KDA PROTEIN"/>
    <property type="match status" value="1"/>
</dbReference>
<dbReference type="SUPFAM" id="SSF54928">
    <property type="entry name" value="RNA-binding domain, RBD"/>
    <property type="match status" value="1"/>
</dbReference>
<keyword evidence="9" id="KW-0687">Ribonucleoprotein</keyword>
<evidence type="ECO:0000256" key="6">
    <source>
        <dbReference type="PROSITE-ProRule" id="PRU00176"/>
    </source>
</evidence>
<dbReference type="GO" id="GO:0071011">
    <property type="term" value="C:precatalytic spliceosome"/>
    <property type="evidence" value="ECO:0007669"/>
    <property type="project" value="TreeGrafter"/>
</dbReference>